<keyword evidence="3" id="KW-1185">Reference proteome</keyword>
<proteinExistence type="predicted"/>
<name>A0A0P9D0Z6_9CHLR</name>
<dbReference type="EMBL" id="LJCR01003694">
    <property type="protein sequence ID" value="KPV45857.1"/>
    <property type="molecule type" value="Genomic_DNA"/>
</dbReference>
<gene>
    <name evidence="2" type="ORF">SE17_43960</name>
</gene>
<evidence type="ECO:0000313" key="2">
    <source>
        <dbReference type="EMBL" id="KPV45857.1"/>
    </source>
</evidence>
<evidence type="ECO:0000256" key="1">
    <source>
        <dbReference type="SAM" id="SignalP"/>
    </source>
</evidence>
<organism evidence="2 3">
    <name type="scientific">Kouleothrix aurantiaca</name>
    <dbReference type="NCBI Taxonomy" id="186479"/>
    <lineage>
        <taxon>Bacteria</taxon>
        <taxon>Bacillati</taxon>
        <taxon>Chloroflexota</taxon>
        <taxon>Chloroflexia</taxon>
        <taxon>Chloroflexales</taxon>
        <taxon>Roseiflexineae</taxon>
        <taxon>Roseiflexaceae</taxon>
        <taxon>Kouleothrix</taxon>
    </lineage>
</organism>
<sequence length="129" mass="14360">MKRFLWVGVVLLLGLLPAVAVGAQSRQRCFPETGHCVSGALLDYWERNGGLAVFGYPISDELPNEIVEGTWVGHTQWFERDRLELHSEGVLAGRMGARALELQGRSWFDFPPFAGGLPAGCVYFDQTRH</sequence>
<feature type="chain" id="PRO_5006156057" evidence="1">
    <location>
        <begin position="21"/>
        <end position="129"/>
    </location>
</feature>
<reference evidence="2 3" key="1">
    <citation type="submission" date="2015-09" db="EMBL/GenBank/DDBJ databases">
        <title>Draft genome sequence of Kouleothrix aurantiaca JCM 19913.</title>
        <authorList>
            <person name="Hemp J."/>
        </authorList>
    </citation>
    <scope>NUCLEOTIDE SEQUENCE [LARGE SCALE GENOMIC DNA]</scope>
    <source>
        <strain evidence="2 3">COM-B</strain>
    </source>
</reference>
<evidence type="ECO:0000313" key="3">
    <source>
        <dbReference type="Proteomes" id="UP000050509"/>
    </source>
</evidence>
<feature type="signal peptide" evidence="1">
    <location>
        <begin position="1"/>
        <end position="20"/>
    </location>
</feature>
<dbReference type="AlphaFoldDB" id="A0A0P9D0Z6"/>
<dbReference type="Proteomes" id="UP000050509">
    <property type="component" value="Unassembled WGS sequence"/>
</dbReference>
<keyword evidence="1" id="KW-0732">Signal</keyword>
<protein>
    <submittedName>
        <fullName evidence="2">Uncharacterized protein</fullName>
    </submittedName>
</protein>
<comment type="caution">
    <text evidence="2">The sequence shown here is derived from an EMBL/GenBank/DDBJ whole genome shotgun (WGS) entry which is preliminary data.</text>
</comment>
<feature type="non-terminal residue" evidence="2">
    <location>
        <position position="129"/>
    </location>
</feature>
<accession>A0A0P9D0Z6</accession>